<feature type="non-terminal residue" evidence="3">
    <location>
        <position position="1"/>
    </location>
</feature>
<evidence type="ECO:0000313" key="4">
    <source>
        <dbReference type="Proteomes" id="UP000284706"/>
    </source>
</evidence>
<dbReference type="Gene3D" id="3.30.70.940">
    <property type="entry name" value="NusG, N-terminal domain"/>
    <property type="match status" value="1"/>
</dbReference>
<feature type="compositionally biased region" description="Polar residues" evidence="1">
    <location>
        <begin position="664"/>
        <end position="674"/>
    </location>
</feature>
<organism evidence="3 4">
    <name type="scientific">Gymnopilus dilepis</name>
    <dbReference type="NCBI Taxonomy" id="231916"/>
    <lineage>
        <taxon>Eukaryota</taxon>
        <taxon>Fungi</taxon>
        <taxon>Dikarya</taxon>
        <taxon>Basidiomycota</taxon>
        <taxon>Agaricomycotina</taxon>
        <taxon>Agaricomycetes</taxon>
        <taxon>Agaricomycetidae</taxon>
        <taxon>Agaricales</taxon>
        <taxon>Agaricineae</taxon>
        <taxon>Hymenogastraceae</taxon>
        <taxon>Gymnopilus</taxon>
    </lineage>
</organism>
<dbReference type="Gene3D" id="2.30.30.30">
    <property type="match status" value="2"/>
</dbReference>
<sequence>NPFVDNEALDDEDDDEIVPEAEADLDEDDDIAESAGIHSRLALRMEQDVQGEVWDKIIERAKSRSRRLTYEEDRDAAEDDYVLKAEDRLWEIGCKIGYEDIAVYKVLQAWANGTSLARSIVAHPGMPGRVYAEVDSMAQARRLAGAIDELNRFAIRSVPIEERFAVLRVKKGPSLRAWAWVRICDRRKRWEKYRGDVGIVRTRDPDDFEAKCFSDRKFIYLVPRLVFTSDSDQTYYPPPQRLATRQTLVEEFGMEYLEFNLDGDPLTFTFRGEDYDPERGLLVIEAEKIAFTAEPNILPSRHELRLIYQNGFLPRPIYLKVAEALEARQLANGTRVMVKRGDFKGLVGIIRDRRDDTEEFVVELPSQGLMEPVLMRDVRAEFRPGDKVKVINGIHNGMTAWVLDVDPESPFGNVSVVNADETFRRVNANVLNPDKPDKPDAATATLLPEDLVFHDDDPTTTTLRPRQERRRWCPLGPRDPNQVYIGKDVVVINKSRWKGYRGIIKSTSPDGLAWVELQATLIASKGTQVIRLEQLGIRQADSSFIQGKNLLRKPQTPLGSSDDQKVVALGPTRLTTGSGTPFPFPSSEVLSPAWDPSAMTPLRSRSDSSPAWSPPTPTPPRQQQHSSEGDFVPNTSASADASPTEMQASIPIPSHELSSPAPEESTSAGRPSTGRSYTLCHLLKDESLSKSRIQVTRLSGSSRCAVLELIKAEGNTAVIRDGPKQLQERLDNLLPVRPTKINDCVVPITGIDKGKVFKVKDFRDDGQCVIHRVGTKLLKGQTDPTHPIDELARTYLFR</sequence>
<dbReference type="EMBL" id="NHYE01005515">
    <property type="protein sequence ID" value="PPQ71107.1"/>
    <property type="molecule type" value="Genomic_DNA"/>
</dbReference>
<gene>
    <name evidence="3" type="ORF">CVT26_011586</name>
</gene>
<dbReference type="PANTHER" id="PTHR11125">
    <property type="entry name" value="SUPPRESSOR OF TY 5"/>
    <property type="match status" value="1"/>
</dbReference>
<protein>
    <recommendedName>
        <fullName evidence="2">KOW domain-containing protein</fullName>
    </recommendedName>
</protein>
<evidence type="ECO:0000313" key="3">
    <source>
        <dbReference type="EMBL" id="PPQ71107.1"/>
    </source>
</evidence>
<feature type="domain" description="KOW" evidence="2">
    <location>
        <begin position="329"/>
        <end position="356"/>
    </location>
</feature>
<dbReference type="STRING" id="231916.A0A409VXY0"/>
<comment type="caution">
    <text evidence="3">The sequence shown here is derived from an EMBL/GenBank/DDBJ whole genome shotgun (WGS) entry which is preliminary data.</text>
</comment>
<feature type="domain" description="KOW" evidence="2">
    <location>
        <begin position="381"/>
        <end position="408"/>
    </location>
</feature>
<accession>A0A409VXY0</accession>
<dbReference type="GO" id="GO:0003729">
    <property type="term" value="F:mRNA binding"/>
    <property type="evidence" value="ECO:0007669"/>
    <property type="project" value="TreeGrafter"/>
</dbReference>
<feature type="region of interest" description="Disordered" evidence="1">
    <location>
        <begin position="571"/>
        <end position="674"/>
    </location>
</feature>
<dbReference type="GO" id="GO:0006357">
    <property type="term" value="P:regulation of transcription by RNA polymerase II"/>
    <property type="evidence" value="ECO:0007669"/>
    <property type="project" value="InterPro"/>
</dbReference>
<evidence type="ECO:0000259" key="2">
    <source>
        <dbReference type="SMART" id="SM00739"/>
    </source>
</evidence>
<dbReference type="SUPFAM" id="SSF50104">
    <property type="entry name" value="Translation proteins SH3-like domain"/>
    <property type="match status" value="1"/>
</dbReference>
<dbReference type="InterPro" id="IPR014722">
    <property type="entry name" value="Rib_uL2_dom2"/>
</dbReference>
<dbReference type="GO" id="GO:0032784">
    <property type="term" value="P:regulation of DNA-templated transcription elongation"/>
    <property type="evidence" value="ECO:0007669"/>
    <property type="project" value="InterPro"/>
</dbReference>
<dbReference type="GO" id="GO:0032044">
    <property type="term" value="C:DSIF complex"/>
    <property type="evidence" value="ECO:0007669"/>
    <property type="project" value="TreeGrafter"/>
</dbReference>
<dbReference type="PANTHER" id="PTHR11125:SF7">
    <property type="entry name" value="TRANSCRIPTION ELONGATION FACTOR SPT5"/>
    <property type="match status" value="1"/>
</dbReference>
<dbReference type="InterPro" id="IPR005824">
    <property type="entry name" value="KOW"/>
</dbReference>
<dbReference type="InterPro" id="IPR039659">
    <property type="entry name" value="SPT5"/>
</dbReference>
<reference evidence="3 4" key="1">
    <citation type="journal article" date="2018" name="Evol. Lett.">
        <title>Horizontal gene cluster transfer increased hallucinogenic mushroom diversity.</title>
        <authorList>
            <person name="Reynolds H.T."/>
            <person name="Vijayakumar V."/>
            <person name="Gluck-Thaler E."/>
            <person name="Korotkin H.B."/>
            <person name="Matheny P.B."/>
            <person name="Slot J.C."/>
        </authorList>
    </citation>
    <scope>NUCLEOTIDE SEQUENCE [LARGE SCALE GENOMIC DNA]</scope>
    <source>
        <strain evidence="3 4">SRW20</strain>
    </source>
</reference>
<dbReference type="InterPro" id="IPR008991">
    <property type="entry name" value="Translation_prot_SH3-like_sf"/>
</dbReference>
<dbReference type="AlphaFoldDB" id="A0A409VXY0"/>
<name>A0A409VXY0_9AGAR</name>
<proteinExistence type="predicted"/>
<dbReference type="Proteomes" id="UP000284706">
    <property type="component" value="Unassembled WGS sequence"/>
</dbReference>
<dbReference type="OrthoDB" id="3057097at2759"/>
<keyword evidence="4" id="KW-1185">Reference proteome</keyword>
<dbReference type="InterPro" id="IPR036735">
    <property type="entry name" value="NGN_dom_sf"/>
</dbReference>
<dbReference type="InParanoid" id="A0A409VXY0"/>
<evidence type="ECO:0000256" key="1">
    <source>
        <dbReference type="SAM" id="MobiDB-lite"/>
    </source>
</evidence>
<dbReference type="SMART" id="SM00739">
    <property type="entry name" value="KOW"/>
    <property type="match status" value="2"/>
</dbReference>
<feature type="compositionally biased region" description="Polar residues" evidence="1">
    <location>
        <begin position="633"/>
        <end position="647"/>
    </location>
</feature>
<dbReference type="GO" id="GO:0006368">
    <property type="term" value="P:transcription elongation by RNA polymerase II"/>
    <property type="evidence" value="ECO:0007669"/>
    <property type="project" value="TreeGrafter"/>
</dbReference>